<dbReference type="Proteomes" id="UP000460221">
    <property type="component" value="Unassembled WGS sequence"/>
</dbReference>
<comment type="caution">
    <text evidence="3">The sequence shown here is derived from an EMBL/GenBank/DDBJ whole genome shotgun (WGS) entry which is preliminary data.</text>
</comment>
<dbReference type="GO" id="GO:0016787">
    <property type="term" value="F:hydrolase activity"/>
    <property type="evidence" value="ECO:0007669"/>
    <property type="project" value="UniProtKB-KW"/>
</dbReference>
<dbReference type="EMBL" id="WLYK01000001">
    <property type="protein sequence ID" value="MTD13780.1"/>
    <property type="molecule type" value="Genomic_DNA"/>
</dbReference>
<accession>A0A7K1FI70</accession>
<organism evidence="3 4">
    <name type="scientific">Nakamurella alba</name>
    <dbReference type="NCBI Taxonomy" id="2665158"/>
    <lineage>
        <taxon>Bacteria</taxon>
        <taxon>Bacillati</taxon>
        <taxon>Actinomycetota</taxon>
        <taxon>Actinomycetes</taxon>
        <taxon>Nakamurellales</taxon>
        <taxon>Nakamurellaceae</taxon>
        <taxon>Nakamurella</taxon>
    </lineage>
</organism>
<dbReference type="Gene3D" id="3.40.50.1820">
    <property type="entry name" value="alpha/beta hydrolase"/>
    <property type="match status" value="1"/>
</dbReference>
<dbReference type="SUPFAM" id="SSF53474">
    <property type="entry name" value="alpha/beta-Hydrolases"/>
    <property type="match status" value="1"/>
</dbReference>
<sequence length="332" mass="34996">MARPELLFDRAPRCGGAVPFALDPQVATGLLALLGDGPPPVPPPAGDVFTRRQNAAVTFAVFADLQPAPSGVAVTHLTVTADDGAQLDARWYAREAGGASGPAVLYLHGGGMIAGDLKGYDPIIARYVAASGVPMLAVEYRLAPEFPDPVPVRDCFAALRHLAEHADELGVDRSRIAVMGDSAGGGLAAGVALLARDENGPALSRQILVYPMLDDTNVTPDPQLVPFLTWSYDDNVTGWGALLGEAPQQVSPYAAPTRATDLTGLPPAYLDVGELDIFRDEDLEYARRLTDAGVPTEFHLHPGAPHGFEAFAPGADVAQRAIADRLRVLRSL</sequence>
<protein>
    <submittedName>
        <fullName evidence="3">Alpha/beta hydrolase fold domain-containing protein</fullName>
    </submittedName>
</protein>
<proteinExistence type="predicted"/>
<evidence type="ECO:0000313" key="4">
    <source>
        <dbReference type="Proteomes" id="UP000460221"/>
    </source>
</evidence>
<evidence type="ECO:0000259" key="2">
    <source>
        <dbReference type="Pfam" id="PF07859"/>
    </source>
</evidence>
<evidence type="ECO:0000313" key="3">
    <source>
        <dbReference type="EMBL" id="MTD13780.1"/>
    </source>
</evidence>
<keyword evidence="1 3" id="KW-0378">Hydrolase</keyword>
<dbReference type="InterPro" id="IPR013094">
    <property type="entry name" value="AB_hydrolase_3"/>
</dbReference>
<keyword evidence="4" id="KW-1185">Reference proteome</keyword>
<dbReference type="PANTHER" id="PTHR48081:SF8">
    <property type="entry name" value="ALPHA_BETA HYDROLASE FOLD-3 DOMAIN-CONTAINING PROTEIN-RELATED"/>
    <property type="match status" value="1"/>
</dbReference>
<gene>
    <name evidence="3" type="ORF">GIS00_07460</name>
</gene>
<evidence type="ECO:0000256" key="1">
    <source>
        <dbReference type="ARBA" id="ARBA00022801"/>
    </source>
</evidence>
<dbReference type="InterPro" id="IPR029058">
    <property type="entry name" value="AB_hydrolase_fold"/>
</dbReference>
<dbReference type="Pfam" id="PF07859">
    <property type="entry name" value="Abhydrolase_3"/>
    <property type="match status" value="1"/>
</dbReference>
<dbReference type="InterPro" id="IPR050300">
    <property type="entry name" value="GDXG_lipolytic_enzyme"/>
</dbReference>
<feature type="domain" description="Alpha/beta hydrolase fold-3" evidence="2">
    <location>
        <begin position="104"/>
        <end position="309"/>
    </location>
</feature>
<dbReference type="PANTHER" id="PTHR48081">
    <property type="entry name" value="AB HYDROLASE SUPERFAMILY PROTEIN C4A8.06C"/>
    <property type="match status" value="1"/>
</dbReference>
<dbReference type="AlphaFoldDB" id="A0A7K1FI70"/>
<name>A0A7K1FI70_9ACTN</name>
<reference evidence="3 4" key="1">
    <citation type="submission" date="2019-11" db="EMBL/GenBank/DDBJ databases">
        <authorList>
            <person name="Jiang L.-Q."/>
        </authorList>
    </citation>
    <scope>NUCLEOTIDE SEQUENCE [LARGE SCALE GENOMIC DNA]</scope>
    <source>
        <strain evidence="3 4">YIM 132087</strain>
    </source>
</reference>